<dbReference type="PANTHER" id="PTHR46680:SF3">
    <property type="entry name" value="NF-KAPPA-B INHIBITOR CACTUS"/>
    <property type="match status" value="1"/>
</dbReference>
<evidence type="ECO:0000256" key="1">
    <source>
        <dbReference type="ARBA" id="ARBA00022737"/>
    </source>
</evidence>
<dbReference type="Pfam" id="PF00023">
    <property type="entry name" value="Ank"/>
    <property type="match status" value="1"/>
</dbReference>
<evidence type="ECO:0000313" key="5">
    <source>
        <dbReference type="EMBL" id="PTW46935.1"/>
    </source>
</evidence>
<dbReference type="GO" id="GO:0071356">
    <property type="term" value="P:cellular response to tumor necrosis factor"/>
    <property type="evidence" value="ECO:0007669"/>
    <property type="project" value="TreeGrafter"/>
</dbReference>
<accession>A0A2T5U5Z5</accession>
<reference evidence="5 6" key="1">
    <citation type="submission" date="2018-04" db="EMBL/GenBank/DDBJ databases">
        <title>Genomic Encyclopedia of Type Strains, Phase III (KMG-III): the genomes of soil and plant-associated and newly described type strains.</title>
        <authorList>
            <person name="Whitman W."/>
        </authorList>
    </citation>
    <scope>NUCLEOTIDE SEQUENCE [LARGE SCALE GENOMIC DNA]</scope>
    <source>
        <strain evidence="5 6">MA-olki</strain>
    </source>
</reference>
<dbReference type="GeneID" id="91005965"/>
<dbReference type="PROSITE" id="PS50297">
    <property type="entry name" value="ANK_REP_REGION"/>
    <property type="match status" value="3"/>
</dbReference>
<evidence type="ECO:0000256" key="3">
    <source>
        <dbReference type="PROSITE-ProRule" id="PRU00023"/>
    </source>
</evidence>
<dbReference type="InterPro" id="IPR051070">
    <property type="entry name" value="NF-kappa-B_inhibitor"/>
</dbReference>
<dbReference type="GO" id="GO:0051059">
    <property type="term" value="F:NF-kappaB binding"/>
    <property type="evidence" value="ECO:0007669"/>
    <property type="project" value="TreeGrafter"/>
</dbReference>
<dbReference type="EMBL" id="QAYE01000004">
    <property type="protein sequence ID" value="PTW46935.1"/>
    <property type="molecule type" value="Genomic_DNA"/>
</dbReference>
<dbReference type="PANTHER" id="PTHR46680">
    <property type="entry name" value="NF-KAPPA-B INHIBITOR ALPHA"/>
    <property type="match status" value="1"/>
</dbReference>
<evidence type="ECO:0000256" key="4">
    <source>
        <dbReference type="SAM" id="SignalP"/>
    </source>
</evidence>
<feature type="repeat" description="ANK" evidence="3">
    <location>
        <begin position="65"/>
        <end position="97"/>
    </location>
</feature>
<dbReference type="Gene3D" id="1.25.40.20">
    <property type="entry name" value="Ankyrin repeat-containing domain"/>
    <property type="match status" value="1"/>
</dbReference>
<gene>
    <name evidence="5" type="ORF">C8J25_104274</name>
</gene>
<feature type="repeat" description="ANK" evidence="3">
    <location>
        <begin position="98"/>
        <end position="130"/>
    </location>
</feature>
<sequence length="202" mass="21516">MRIRLMLAATLLTPALACVAAPAFAQGQSEGYKFLSAVRDAKNNDVLEMLGKPGSNIINTRDVTSGEGALHIVIKRSDEVYLRFLLQKGADANLRDGKGNTPLLLAVTLGQTNMIPILTAAGANPNLANSAGETPLIRAVQRRDVGMIRVLLAENADPDQADIMAGMSARAYAKQDGRNPIVSKLLEDAPKKVRKAVSGPKF</sequence>
<dbReference type="SMART" id="SM00248">
    <property type="entry name" value="ANK"/>
    <property type="match status" value="3"/>
</dbReference>
<dbReference type="PROSITE" id="PS50088">
    <property type="entry name" value="ANK_REPEAT"/>
    <property type="match status" value="3"/>
</dbReference>
<dbReference type="SUPFAM" id="SSF48403">
    <property type="entry name" value="Ankyrin repeat"/>
    <property type="match status" value="1"/>
</dbReference>
<comment type="caution">
    <text evidence="5">The sequence shown here is derived from an EMBL/GenBank/DDBJ whole genome shotgun (WGS) entry which is preliminary data.</text>
</comment>
<protein>
    <submittedName>
        <fullName evidence="5">Ankyrin repeat protein</fullName>
    </submittedName>
</protein>
<evidence type="ECO:0000256" key="2">
    <source>
        <dbReference type="ARBA" id="ARBA00023043"/>
    </source>
</evidence>
<organism evidence="5 6">
    <name type="scientific">Sphingomonas faeni</name>
    <dbReference type="NCBI Taxonomy" id="185950"/>
    <lineage>
        <taxon>Bacteria</taxon>
        <taxon>Pseudomonadati</taxon>
        <taxon>Pseudomonadota</taxon>
        <taxon>Alphaproteobacteria</taxon>
        <taxon>Sphingomonadales</taxon>
        <taxon>Sphingomonadaceae</taxon>
        <taxon>Sphingomonas</taxon>
    </lineage>
</organism>
<dbReference type="Proteomes" id="UP000244013">
    <property type="component" value="Unassembled WGS sequence"/>
</dbReference>
<dbReference type="AlphaFoldDB" id="A0A2T5U5Z5"/>
<feature type="chain" id="PRO_5015542947" evidence="4">
    <location>
        <begin position="26"/>
        <end position="202"/>
    </location>
</feature>
<dbReference type="InterPro" id="IPR036770">
    <property type="entry name" value="Ankyrin_rpt-contain_sf"/>
</dbReference>
<dbReference type="GO" id="GO:0005829">
    <property type="term" value="C:cytosol"/>
    <property type="evidence" value="ECO:0007669"/>
    <property type="project" value="TreeGrafter"/>
</dbReference>
<feature type="signal peptide" evidence="4">
    <location>
        <begin position="1"/>
        <end position="25"/>
    </location>
</feature>
<feature type="repeat" description="ANK" evidence="3">
    <location>
        <begin position="131"/>
        <end position="163"/>
    </location>
</feature>
<proteinExistence type="predicted"/>
<dbReference type="Pfam" id="PF12796">
    <property type="entry name" value="Ank_2"/>
    <property type="match status" value="1"/>
</dbReference>
<dbReference type="RefSeq" id="WP_056487752.1">
    <property type="nucleotide sequence ID" value="NZ_QAYE01000004.1"/>
</dbReference>
<keyword evidence="1" id="KW-0677">Repeat</keyword>
<keyword evidence="2 3" id="KW-0040">ANK repeat</keyword>
<name>A0A2T5U5Z5_9SPHN</name>
<dbReference type="InterPro" id="IPR002110">
    <property type="entry name" value="Ankyrin_rpt"/>
</dbReference>
<keyword evidence="4" id="KW-0732">Signal</keyword>
<evidence type="ECO:0000313" key="6">
    <source>
        <dbReference type="Proteomes" id="UP000244013"/>
    </source>
</evidence>